<accession>A0A481ZD21</accession>
<protein>
    <submittedName>
        <fullName evidence="1">Uncharacterized protein</fullName>
    </submittedName>
</protein>
<dbReference type="EMBL" id="MK500588">
    <property type="protein sequence ID" value="QBK92959.1"/>
    <property type="molecule type" value="Genomic_DNA"/>
</dbReference>
<organism evidence="1">
    <name type="scientific">Pithovirus LCPAC403</name>
    <dbReference type="NCBI Taxonomy" id="2506596"/>
    <lineage>
        <taxon>Viruses</taxon>
        <taxon>Pithoviruses</taxon>
    </lineage>
</organism>
<gene>
    <name evidence="1" type="ORF">LCPAC403_00930</name>
</gene>
<evidence type="ECO:0000313" key="1">
    <source>
        <dbReference type="EMBL" id="QBK92959.1"/>
    </source>
</evidence>
<proteinExistence type="predicted"/>
<reference evidence="1" key="1">
    <citation type="journal article" date="2019" name="MBio">
        <title>Virus Genomes from Deep Sea Sediments Expand the Ocean Megavirome and Support Independent Origins of Viral Gigantism.</title>
        <authorList>
            <person name="Backstrom D."/>
            <person name="Yutin N."/>
            <person name="Jorgensen S.L."/>
            <person name="Dharamshi J."/>
            <person name="Homa F."/>
            <person name="Zaremba-Niedwiedzka K."/>
            <person name="Spang A."/>
            <person name="Wolf Y.I."/>
            <person name="Koonin E.V."/>
            <person name="Ettema T.J."/>
        </authorList>
    </citation>
    <scope>NUCLEOTIDE SEQUENCE</scope>
</reference>
<name>A0A481ZD21_9VIRU</name>
<sequence length="120" mass="14379">MDLHTDELFTGFLYGIDCLDKYTYVNNSLMTYSEAVDIADNYLKKCQKEYTKRTGIKIGSKRRKDKMKETSQDYISRRYDMEKGKYKEHTYLLRAEFSSLIASQNYVDWFKDNQVEDIKF</sequence>